<name>A0A507E4F6_9FUNG</name>
<dbReference type="Proteomes" id="UP000318582">
    <property type="component" value="Unassembled WGS sequence"/>
</dbReference>
<keyword evidence="4" id="KW-1185">Reference proteome</keyword>
<protein>
    <recommendedName>
        <fullName evidence="5">Cache domain-containing protein</fullName>
    </recommendedName>
</protein>
<evidence type="ECO:0008006" key="5">
    <source>
        <dbReference type="Google" id="ProtNLM"/>
    </source>
</evidence>
<keyword evidence="2" id="KW-1133">Transmembrane helix</keyword>
<feature type="transmembrane region" description="Helical" evidence="2">
    <location>
        <begin position="408"/>
        <end position="435"/>
    </location>
</feature>
<evidence type="ECO:0000256" key="2">
    <source>
        <dbReference type="SAM" id="Phobius"/>
    </source>
</evidence>
<feature type="region of interest" description="Disordered" evidence="1">
    <location>
        <begin position="499"/>
        <end position="524"/>
    </location>
</feature>
<dbReference type="EMBL" id="QEAQ01000038">
    <property type="protein sequence ID" value="TPX58267.1"/>
    <property type="molecule type" value="Genomic_DNA"/>
</dbReference>
<comment type="caution">
    <text evidence="3">The sequence shown here is derived from an EMBL/GenBank/DDBJ whole genome shotgun (WGS) entry which is preliminary data.</text>
</comment>
<sequence>MEAPKATSTTDSAVSDTADTPAWSVRRAFQALIRGRPPIVAILISFITSLAVATAAIAWALTYSAAERSSTTLAKALQDETLKRVLLNANTVYNAAETSAEVHVRNWERGFYSVATSADMERATQFMFSALYPNRYMFTAQAFYTTAGERNAGLWEINPAGQEVYLISRHRGTLYQTWVVDKDGDNVAATPRSNRTGMSFLYDSYYYVPGASFWESYMMLSFKPVGMKSYIRTLVCSTGQTILQSTDISLQRMVNDLKDSAAASPYRSFLFAIELGATPDKDIMMADSLDTNYMIYTDRAKGRARPLLLSETRTAYMTEPYFNATTYVEGHDLARDLYDYVASTAEGSVEKLNIQLGGETAVVKLRSVPYFLRVDLLLRPQTGVRQAIIMLVDRNHVMADLTQSNKKAIGIIAGVVAAGVGLAVAFSLMLANALYKITKDLKLLSKFKFTEVLRPMDKEGTVKKARFSRINELWQIQQAFHQMTVNFAGAVSQNKRFGDTTQAQRRTTLNAPVGASGVMSDSEV</sequence>
<accession>A0A507E4F6</accession>
<feature type="compositionally biased region" description="Polar residues" evidence="1">
    <location>
        <begin position="499"/>
        <end position="510"/>
    </location>
</feature>
<keyword evidence="2" id="KW-0472">Membrane</keyword>
<proteinExistence type="predicted"/>
<organism evidence="3 4">
    <name type="scientific">Powellomyces hirtus</name>
    <dbReference type="NCBI Taxonomy" id="109895"/>
    <lineage>
        <taxon>Eukaryota</taxon>
        <taxon>Fungi</taxon>
        <taxon>Fungi incertae sedis</taxon>
        <taxon>Chytridiomycota</taxon>
        <taxon>Chytridiomycota incertae sedis</taxon>
        <taxon>Chytridiomycetes</taxon>
        <taxon>Spizellomycetales</taxon>
        <taxon>Powellomycetaceae</taxon>
        <taxon>Powellomyces</taxon>
    </lineage>
</organism>
<feature type="transmembrane region" description="Helical" evidence="2">
    <location>
        <begin position="39"/>
        <end position="61"/>
    </location>
</feature>
<keyword evidence="2" id="KW-0812">Transmembrane</keyword>
<reference evidence="3 4" key="1">
    <citation type="journal article" date="2019" name="Sci. Rep.">
        <title>Comparative genomics of chytrid fungi reveal insights into the obligate biotrophic and pathogenic lifestyle of Synchytrium endobioticum.</title>
        <authorList>
            <person name="van de Vossenberg B.T.L.H."/>
            <person name="Warris S."/>
            <person name="Nguyen H.D.T."/>
            <person name="van Gent-Pelzer M.P.E."/>
            <person name="Joly D.L."/>
            <person name="van de Geest H.C."/>
            <person name="Bonants P.J.M."/>
            <person name="Smith D.S."/>
            <person name="Levesque C.A."/>
            <person name="van der Lee T.A.J."/>
        </authorList>
    </citation>
    <scope>NUCLEOTIDE SEQUENCE [LARGE SCALE GENOMIC DNA]</scope>
    <source>
        <strain evidence="3 4">CBS 809.83</strain>
    </source>
</reference>
<evidence type="ECO:0000313" key="3">
    <source>
        <dbReference type="EMBL" id="TPX58267.1"/>
    </source>
</evidence>
<gene>
    <name evidence="3" type="ORF">PhCBS80983_g03248</name>
</gene>
<evidence type="ECO:0000313" key="4">
    <source>
        <dbReference type="Proteomes" id="UP000318582"/>
    </source>
</evidence>
<evidence type="ECO:0000256" key="1">
    <source>
        <dbReference type="SAM" id="MobiDB-lite"/>
    </source>
</evidence>
<dbReference type="AlphaFoldDB" id="A0A507E4F6"/>